<dbReference type="AlphaFoldDB" id="A0AAE0BTC1"/>
<gene>
    <name evidence="1" type="ORF">CYMTET_48717</name>
</gene>
<comment type="caution">
    <text evidence="1">The sequence shown here is derived from an EMBL/GenBank/DDBJ whole genome shotgun (WGS) entry which is preliminary data.</text>
</comment>
<protein>
    <submittedName>
        <fullName evidence="1">Uncharacterized protein</fullName>
    </submittedName>
</protein>
<dbReference type="EMBL" id="LGRX02033379">
    <property type="protein sequence ID" value="KAK3241520.1"/>
    <property type="molecule type" value="Genomic_DNA"/>
</dbReference>
<name>A0AAE0BTC1_9CHLO</name>
<sequence length="148" mass="16562">RFLCVEIKPRVGQLHEWRARESAMVQGNEWTLGLLPTTLQLSLGGTMRFINLLCTDVRRQHTNLKGHNKIVQNNHGVEDFSARGRLHAGTMEAEAYELLKERMLSGLIEEHITAMAQVQPVCKLLNDKLAEGMALVASGGLLMLYKAL</sequence>
<reference evidence="1 2" key="1">
    <citation type="journal article" date="2015" name="Genome Biol. Evol.">
        <title>Comparative Genomics of a Bacterivorous Green Alga Reveals Evolutionary Causalities and Consequences of Phago-Mixotrophic Mode of Nutrition.</title>
        <authorList>
            <person name="Burns J.A."/>
            <person name="Paasch A."/>
            <person name="Narechania A."/>
            <person name="Kim E."/>
        </authorList>
    </citation>
    <scope>NUCLEOTIDE SEQUENCE [LARGE SCALE GENOMIC DNA]</scope>
    <source>
        <strain evidence="1 2">PLY_AMNH</strain>
    </source>
</reference>
<keyword evidence="2" id="KW-1185">Reference proteome</keyword>
<evidence type="ECO:0000313" key="2">
    <source>
        <dbReference type="Proteomes" id="UP001190700"/>
    </source>
</evidence>
<dbReference type="Proteomes" id="UP001190700">
    <property type="component" value="Unassembled WGS sequence"/>
</dbReference>
<feature type="non-terminal residue" evidence="1">
    <location>
        <position position="1"/>
    </location>
</feature>
<organism evidence="1 2">
    <name type="scientific">Cymbomonas tetramitiformis</name>
    <dbReference type="NCBI Taxonomy" id="36881"/>
    <lineage>
        <taxon>Eukaryota</taxon>
        <taxon>Viridiplantae</taxon>
        <taxon>Chlorophyta</taxon>
        <taxon>Pyramimonadophyceae</taxon>
        <taxon>Pyramimonadales</taxon>
        <taxon>Pyramimonadaceae</taxon>
        <taxon>Cymbomonas</taxon>
    </lineage>
</organism>
<accession>A0AAE0BTC1</accession>
<proteinExistence type="predicted"/>
<evidence type="ECO:0000313" key="1">
    <source>
        <dbReference type="EMBL" id="KAK3241520.1"/>
    </source>
</evidence>